<protein>
    <submittedName>
        <fullName evidence="1">Uncharacterized protein</fullName>
    </submittedName>
</protein>
<evidence type="ECO:0000313" key="1">
    <source>
        <dbReference type="EMBL" id="HIY88297.1"/>
    </source>
</evidence>
<dbReference type="EMBL" id="DXCV01000043">
    <property type="protein sequence ID" value="HIY88297.1"/>
    <property type="molecule type" value="Genomic_DNA"/>
</dbReference>
<proteinExistence type="predicted"/>
<name>A0A9D2CJW0_9BACE</name>
<reference evidence="1" key="2">
    <citation type="submission" date="2021-04" db="EMBL/GenBank/DDBJ databases">
        <authorList>
            <person name="Gilroy R."/>
        </authorList>
    </citation>
    <scope>NUCLEOTIDE SEQUENCE</scope>
    <source>
        <strain evidence="1">Gambia2-208</strain>
    </source>
</reference>
<sequence>MTKQIFIDNVQMDTQTAFLANGNINIYPCAWESDKVPVTADGAASFKGRIRVEEDGRTRVTPYNIGSQGPRYIPLFETDHCQVQMTQGGKLIERWTFKPSMTADEILTTRTLEGVKVSKFYQSRSTKTVW</sequence>
<evidence type="ECO:0000313" key="2">
    <source>
        <dbReference type="Proteomes" id="UP000886851"/>
    </source>
</evidence>
<dbReference type="AlphaFoldDB" id="A0A9D2CJW0"/>
<comment type="caution">
    <text evidence="1">The sequence shown here is derived from an EMBL/GenBank/DDBJ whole genome shotgun (WGS) entry which is preliminary data.</text>
</comment>
<accession>A0A9D2CJW0</accession>
<gene>
    <name evidence="1" type="ORF">H9824_06300</name>
</gene>
<reference evidence="1" key="1">
    <citation type="journal article" date="2021" name="PeerJ">
        <title>Extensive microbial diversity within the chicken gut microbiome revealed by metagenomics and culture.</title>
        <authorList>
            <person name="Gilroy R."/>
            <person name="Ravi A."/>
            <person name="Getino M."/>
            <person name="Pursley I."/>
            <person name="Horton D.L."/>
            <person name="Alikhan N.F."/>
            <person name="Baker D."/>
            <person name="Gharbi K."/>
            <person name="Hall N."/>
            <person name="Watson M."/>
            <person name="Adriaenssens E.M."/>
            <person name="Foster-Nyarko E."/>
            <person name="Jarju S."/>
            <person name="Secka A."/>
            <person name="Antonio M."/>
            <person name="Oren A."/>
            <person name="Chaudhuri R.R."/>
            <person name="La Ragione R."/>
            <person name="Hildebrand F."/>
            <person name="Pallen M.J."/>
        </authorList>
    </citation>
    <scope>NUCLEOTIDE SEQUENCE</scope>
    <source>
        <strain evidence="1">Gambia2-208</strain>
    </source>
</reference>
<organism evidence="1 2">
    <name type="scientific">Candidatus Bacteroides pullicola</name>
    <dbReference type="NCBI Taxonomy" id="2838475"/>
    <lineage>
        <taxon>Bacteria</taxon>
        <taxon>Pseudomonadati</taxon>
        <taxon>Bacteroidota</taxon>
        <taxon>Bacteroidia</taxon>
        <taxon>Bacteroidales</taxon>
        <taxon>Bacteroidaceae</taxon>
        <taxon>Bacteroides</taxon>
    </lineage>
</organism>
<dbReference type="Proteomes" id="UP000886851">
    <property type="component" value="Unassembled WGS sequence"/>
</dbReference>